<feature type="transmembrane region" description="Helical" evidence="1">
    <location>
        <begin position="125"/>
        <end position="144"/>
    </location>
</feature>
<feature type="transmembrane region" description="Helical" evidence="1">
    <location>
        <begin position="238"/>
        <end position="259"/>
    </location>
</feature>
<sequence>MSTTTSPAHAPGSRWAAVGPGLLMASAAIGASHLVASTQAGALFGWQLVGLILVANLLKYPFFRFGPQFTAESGLSLVEGYARKGRGYLIVFFILCIYSSVVSAAGVALLCTVILAYLLPASWGLGVPLLATLLMGITWALLVGGRYKALDTVTKVILVVLSLSTVVAVVMAASQGTVREPGFLDPSPWNLATLAFLVALIGWMPAPIEVSALNSLWIRAKAQDRTVRPQDIIFDFNLGFIVSTVLAVIFVALGVFVQYGSGEELQMAGGAYIPQLMSMYGAAIGTWAVPLMALIAFAAMFGTVITVVDGYARASAESLRLLRRRPDFSRREKNLWITGISLAALAIVLWMSAELADMLRYAMISAFVTAPVFAWLNFSLVRRGPRLSPALRWLSWAGLVFLVGFTLLFLLTLVGAVG</sequence>
<proteinExistence type="predicted"/>
<dbReference type="AlphaFoldDB" id="A0A5J6V2B8"/>
<feature type="transmembrane region" description="Helical" evidence="1">
    <location>
        <begin position="88"/>
        <end position="119"/>
    </location>
</feature>
<feature type="transmembrane region" description="Helical" evidence="1">
    <location>
        <begin position="194"/>
        <end position="217"/>
    </location>
</feature>
<feature type="transmembrane region" description="Helical" evidence="1">
    <location>
        <begin position="359"/>
        <end position="381"/>
    </location>
</feature>
<keyword evidence="1" id="KW-1133">Transmembrane helix</keyword>
<dbReference type="Proteomes" id="UP000326546">
    <property type="component" value="Chromosome"/>
</dbReference>
<dbReference type="EMBL" id="CP044427">
    <property type="protein sequence ID" value="QFG67848.1"/>
    <property type="molecule type" value="Genomic_DNA"/>
</dbReference>
<reference evidence="2 3" key="1">
    <citation type="submission" date="2019-09" db="EMBL/GenBank/DDBJ databases">
        <title>Serinicoccus pratensis sp. nov., isolated from meadow soil.</title>
        <authorList>
            <person name="Zhang W."/>
        </authorList>
    </citation>
    <scope>NUCLEOTIDE SEQUENCE [LARGE SCALE GENOMIC DNA]</scope>
    <source>
        <strain evidence="2 3">W204</strain>
    </source>
</reference>
<feature type="transmembrane region" description="Helical" evidence="1">
    <location>
        <begin position="333"/>
        <end position="353"/>
    </location>
</feature>
<feature type="transmembrane region" description="Helical" evidence="1">
    <location>
        <begin position="279"/>
        <end position="312"/>
    </location>
</feature>
<evidence type="ECO:0000313" key="2">
    <source>
        <dbReference type="EMBL" id="QFG67848.1"/>
    </source>
</evidence>
<keyword evidence="1" id="KW-0472">Membrane</keyword>
<gene>
    <name evidence="2" type="ORF">FY030_03115</name>
</gene>
<evidence type="ECO:0000256" key="1">
    <source>
        <dbReference type="SAM" id="Phobius"/>
    </source>
</evidence>
<name>A0A5J6V2B8_9MICO</name>
<dbReference type="KEGG" id="serw:FY030_03115"/>
<organism evidence="2 3">
    <name type="scientific">Ornithinimicrobium pratense</name>
    <dbReference type="NCBI Taxonomy" id="2593973"/>
    <lineage>
        <taxon>Bacteria</taxon>
        <taxon>Bacillati</taxon>
        <taxon>Actinomycetota</taxon>
        <taxon>Actinomycetes</taxon>
        <taxon>Micrococcales</taxon>
        <taxon>Ornithinimicrobiaceae</taxon>
        <taxon>Ornithinimicrobium</taxon>
    </lineage>
</organism>
<keyword evidence="3" id="KW-1185">Reference proteome</keyword>
<dbReference type="OrthoDB" id="4858698at2"/>
<protein>
    <submittedName>
        <fullName evidence="2">Divalent metal cation transporter</fullName>
    </submittedName>
</protein>
<feature type="transmembrane region" description="Helical" evidence="1">
    <location>
        <begin position="156"/>
        <end position="174"/>
    </location>
</feature>
<keyword evidence="1" id="KW-0812">Transmembrane</keyword>
<dbReference type="RefSeq" id="WP_158060240.1">
    <property type="nucleotide sequence ID" value="NZ_CP044427.1"/>
</dbReference>
<evidence type="ECO:0000313" key="3">
    <source>
        <dbReference type="Proteomes" id="UP000326546"/>
    </source>
</evidence>
<feature type="transmembrane region" description="Helical" evidence="1">
    <location>
        <begin position="12"/>
        <end position="34"/>
    </location>
</feature>
<feature type="transmembrane region" description="Helical" evidence="1">
    <location>
        <begin position="393"/>
        <end position="417"/>
    </location>
</feature>
<accession>A0A5J6V2B8</accession>